<keyword evidence="4 6" id="KW-0472">Membrane</keyword>
<evidence type="ECO:0000313" key="8">
    <source>
        <dbReference type="Proteomes" id="UP000835052"/>
    </source>
</evidence>
<proteinExistence type="inferred from homology"/>
<keyword evidence="8" id="KW-1185">Reference proteome</keyword>
<dbReference type="PANTHER" id="PTHR10671:SF96">
    <property type="entry name" value="CLC-LIKE PROTEIN 5"/>
    <property type="match status" value="1"/>
</dbReference>
<keyword evidence="2 6" id="KW-0812">Transmembrane</keyword>
<evidence type="ECO:0000256" key="4">
    <source>
        <dbReference type="ARBA" id="ARBA00023136"/>
    </source>
</evidence>
<feature type="transmembrane region" description="Helical" evidence="6">
    <location>
        <begin position="12"/>
        <end position="35"/>
    </location>
</feature>
<evidence type="ECO:0000256" key="5">
    <source>
        <dbReference type="ARBA" id="ARBA00060861"/>
    </source>
</evidence>
<dbReference type="InterPro" id="IPR010761">
    <property type="entry name" value="Clc_prot-like"/>
</dbReference>
<dbReference type="GO" id="GO:0005886">
    <property type="term" value="C:plasma membrane"/>
    <property type="evidence" value="ECO:0007669"/>
    <property type="project" value="TreeGrafter"/>
</dbReference>
<accession>A0A8S1H0S5</accession>
<evidence type="ECO:0000256" key="3">
    <source>
        <dbReference type="ARBA" id="ARBA00022989"/>
    </source>
</evidence>
<dbReference type="Gene3D" id="1.20.140.150">
    <property type="match status" value="1"/>
</dbReference>
<gene>
    <name evidence="7" type="ORF">CAUJ_LOCUS5298</name>
</gene>
<evidence type="ECO:0000256" key="2">
    <source>
        <dbReference type="ARBA" id="ARBA00022692"/>
    </source>
</evidence>
<evidence type="ECO:0000313" key="7">
    <source>
        <dbReference type="EMBL" id="CAD6189379.1"/>
    </source>
</evidence>
<sequence>MFEFKTRLAKCQLGAALTSFVANFFLFIATITPAWQVAEDLDADRYVQSGLWLYCPGASQCWYIFSDSLINYYERVDVCRFFLIGDCRKKLLRTPYFFGWHYAVLILNVCAMVFLLFTTLSALVSYFKPSRARVAAIVNAIFAFAAGLFLSISLIVFMVNAEMLESKYLIGIKNTFEKYYGYSFYLAGLSLLIIMFSLLFAVMLITYTFFFVETDTLERYEAAQQIENPHLYLDSMSSPMGTAYAKLPPLSTEHGSYIPPARSPNGEFKSQTRTFYSY</sequence>
<feature type="transmembrane region" description="Helical" evidence="6">
    <location>
        <begin position="136"/>
        <end position="159"/>
    </location>
</feature>
<protein>
    <submittedName>
        <fullName evidence="7">Uncharacterized protein</fullName>
    </submittedName>
</protein>
<dbReference type="InterPro" id="IPR050579">
    <property type="entry name" value="PMP-22/EMP/MP20-like"/>
</dbReference>
<organism evidence="7 8">
    <name type="scientific">Caenorhabditis auriculariae</name>
    <dbReference type="NCBI Taxonomy" id="2777116"/>
    <lineage>
        <taxon>Eukaryota</taxon>
        <taxon>Metazoa</taxon>
        <taxon>Ecdysozoa</taxon>
        <taxon>Nematoda</taxon>
        <taxon>Chromadorea</taxon>
        <taxon>Rhabditida</taxon>
        <taxon>Rhabditina</taxon>
        <taxon>Rhabditomorpha</taxon>
        <taxon>Rhabditoidea</taxon>
        <taxon>Rhabditidae</taxon>
        <taxon>Peloderinae</taxon>
        <taxon>Caenorhabditis</taxon>
    </lineage>
</organism>
<dbReference type="Proteomes" id="UP000835052">
    <property type="component" value="Unassembled WGS sequence"/>
</dbReference>
<feature type="transmembrane region" description="Helical" evidence="6">
    <location>
        <begin position="179"/>
        <end position="212"/>
    </location>
</feature>
<reference evidence="7" key="1">
    <citation type="submission" date="2020-10" db="EMBL/GenBank/DDBJ databases">
        <authorList>
            <person name="Kikuchi T."/>
        </authorList>
    </citation>
    <scope>NUCLEOTIDE SEQUENCE</scope>
    <source>
        <strain evidence="7">NKZ352</strain>
    </source>
</reference>
<dbReference type="PANTHER" id="PTHR10671">
    <property type="entry name" value="EPITHELIAL MEMBRANE PROTEIN-RELATED"/>
    <property type="match status" value="1"/>
</dbReference>
<comment type="caution">
    <text evidence="7">The sequence shown here is derived from an EMBL/GenBank/DDBJ whole genome shotgun (WGS) entry which is preliminary data.</text>
</comment>
<keyword evidence="3 6" id="KW-1133">Transmembrane helix</keyword>
<dbReference type="FunFam" id="1.20.140.150:FF:000042">
    <property type="entry name" value="Clc-like protein 2"/>
    <property type="match status" value="1"/>
</dbReference>
<comment type="subcellular location">
    <subcellularLocation>
        <location evidence="1">Membrane</location>
        <topology evidence="1">Multi-pass membrane protein</topology>
    </subcellularLocation>
</comment>
<name>A0A8S1H0S5_9PELO</name>
<dbReference type="AlphaFoldDB" id="A0A8S1H0S5"/>
<dbReference type="EMBL" id="CAJGYM010000010">
    <property type="protein sequence ID" value="CAD6189379.1"/>
    <property type="molecule type" value="Genomic_DNA"/>
</dbReference>
<dbReference type="Pfam" id="PF07062">
    <property type="entry name" value="Clc-like"/>
    <property type="match status" value="1"/>
</dbReference>
<feature type="transmembrane region" description="Helical" evidence="6">
    <location>
        <begin position="100"/>
        <end position="124"/>
    </location>
</feature>
<evidence type="ECO:0000256" key="1">
    <source>
        <dbReference type="ARBA" id="ARBA00004141"/>
    </source>
</evidence>
<comment type="similarity">
    <text evidence="5">Belongs to the Clc family.</text>
</comment>
<dbReference type="OrthoDB" id="5783969at2759"/>
<evidence type="ECO:0000256" key="6">
    <source>
        <dbReference type="SAM" id="Phobius"/>
    </source>
</evidence>